<dbReference type="SUPFAM" id="SSF52540">
    <property type="entry name" value="P-loop containing nucleoside triphosphate hydrolases"/>
    <property type="match status" value="1"/>
</dbReference>
<protein>
    <submittedName>
        <fullName evidence="2">ATP-binding protein</fullName>
    </submittedName>
</protein>
<dbReference type="Pfam" id="PF13521">
    <property type="entry name" value="AAA_28"/>
    <property type="match status" value="1"/>
</dbReference>
<dbReference type="AlphaFoldDB" id="A0A7G9L7W9"/>
<keyword evidence="2" id="KW-0547">Nucleotide-binding</keyword>
<dbReference type="EMBL" id="CP060695">
    <property type="protein sequence ID" value="QNM84718.1"/>
    <property type="molecule type" value="Genomic_DNA"/>
</dbReference>
<evidence type="ECO:0000259" key="1">
    <source>
        <dbReference type="Pfam" id="PF13521"/>
    </source>
</evidence>
<evidence type="ECO:0000313" key="3">
    <source>
        <dbReference type="Proteomes" id="UP000515808"/>
    </source>
</evidence>
<evidence type="ECO:0000313" key="2">
    <source>
        <dbReference type="EMBL" id="QNM84718.1"/>
    </source>
</evidence>
<proteinExistence type="predicted"/>
<dbReference type="GO" id="GO:0005524">
    <property type="term" value="F:ATP binding"/>
    <property type="evidence" value="ECO:0007669"/>
    <property type="project" value="UniProtKB-KW"/>
</dbReference>
<keyword evidence="3" id="KW-1185">Reference proteome</keyword>
<dbReference type="PANTHER" id="PTHR37512:SF1">
    <property type="entry name" value="NADR_TTD14 AAA DOMAIN-CONTAINING PROTEIN"/>
    <property type="match status" value="1"/>
</dbReference>
<feature type="domain" description="NadR/Ttd14 AAA" evidence="1">
    <location>
        <begin position="14"/>
        <end position="173"/>
    </location>
</feature>
<dbReference type="Gene3D" id="3.40.50.300">
    <property type="entry name" value="P-loop containing nucleotide triphosphate hydrolases"/>
    <property type="match status" value="1"/>
</dbReference>
<dbReference type="RefSeq" id="WP_187481642.1">
    <property type="nucleotide sequence ID" value="NZ_CP060695.1"/>
</dbReference>
<dbReference type="Proteomes" id="UP000515808">
    <property type="component" value="Chromosome"/>
</dbReference>
<dbReference type="InterPro" id="IPR038727">
    <property type="entry name" value="NadR/Ttd14_AAA_dom"/>
</dbReference>
<reference evidence="2 3" key="1">
    <citation type="submission" date="2020-08" db="EMBL/GenBank/DDBJ databases">
        <title>Polaribacter sp. L12M9 isolated from gut of the Korean scallop.</title>
        <authorList>
            <person name="Jeong Y.S."/>
        </authorList>
    </citation>
    <scope>NUCLEOTIDE SEQUENCE [LARGE SCALE GENOMIC DNA]</scope>
    <source>
        <strain evidence="2 3">L12M9</strain>
    </source>
</reference>
<organism evidence="2 3">
    <name type="scientific">Polaribacter pectinis</name>
    <dbReference type="NCBI Taxonomy" id="2738844"/>
    <lineage>
        <taxon>Bacteria</taxon>
        <taxon>Pseudomonadati</taxon>
        <taxon>Bacteroidota</taxon>
        <taxon>Flavobacteriia</taxon>
        <taxon>Flavobacteriales</taxon>
        <taxon>Flavobacteriaceae</taxon>
    </lineage>
</organism>
<keyword evidence="2" id="KW-0067">ATP-binding</keyword>
<dbReference type="InterPro" id="IPR052735">
    <property type="entry name" value="NAD_biosynth-regulator"/>
</dbReference>
<dbReference type="KEGG" id="ppec:H9W90_10985"/>
<sequence>MEKELKQEPINLVKIVLFGPESTGKTTLSKQLSRHYNTVWAPEFAREYLQDKWNNERKTCEKDDLLPIAIGQMKLENSLAKKADKILICDTDLLETKVYSEEYYGGFVEKELDEAAKENQYDLYLLTYIDTPWEEDDLRDRPELRLEMFTAFENALKSHNKNYILLKGDKETRFNKATKAIDKILNEKKNLHSFSDTLQDLDMHFLHQNSGDFGNSYDY</sequence>
<dbReference type="PANTHER" id="PTHR37512">
    <property type="entry name" value="TRIFUNCTIONAL NAD BIOSYNTHESIS/REGULATOR PROTEIN NADR"/>
    <property type="match status" value="1"/>
</dbReference>
<gene>
    <name evidence="2" type="ORF">H9W90_10985</name>
</gene>
<accession>A0A7G9L7W9</accession>
<dbReference type="InterPro" id="IPR027417">
    <property type="entry name" value="P-loop_NTPase"/>
</dbReference>
<name>A0A7G9L7W9_9FLAO</name>